<sequence length="110" mass="12685">MANDYCLAGNISVRALEKALNSRDGERTFSRPSTEFENNTNCNIFQTKLRALRQFDRMNEIFYDKKEIFSTIHIVSENLAIYWISKGVLTTSENYVNFPEINDLSTSVTC</sequence>
<evidence type="ECO:0000313" key="1">
    <source>
        <dbReference type="EnsemblMetazoa" id="GPPI044851-PA"/>
    </source>
</evidence>
<name>A0A1B0BZ56_9MUSC</name>
<proteinExistence type="predicted"/>
<reference evidence="1" key="2">
    <citation type="submission" date="2020-05" db="UniProtKB">
        <authorList>
            <consortium name="EnsemblMetazoa"/>
        </authorList>
    </citation>
    <scope>IDENTIFICATION</scope>
    <source>
        <strain evidence="1">IAEA</strain>
    </source>
</reference>
<keyword evidence="2" id="KW-1185">Reference proteome</keyword>
<dbReference type="AlphaFoldDB" id="A0A1B0BZ56"/>
<evidence type="ECO:0000313" key="2">
    <source>
        <dbReference type="Proteomes" id="UP000092460"/>
    </source>
</evidence>
<dbReference type="EMBL" id="JXJN01022983">
    <property type="status" value="NOT_ANNOTATED_CDS"/>
    <property type="molecule type" value="Genomic_DNA"/>
</dbReference>
<accession>A0A1B0BZ56</accession>
<organism evidence="1 2">
    <name type="scientific">Glossina palpalis gambiensis</name>
    <dbReference type="NCBI Taxonomy" id="67801"/>
    <lineage>
        <taxon>Eukaryota</taxon>
        <taxon>Metazoa</taxon>
        <taxon>Ecdysozoa</taxon>
        <taxon>Arthropoda</taxon>
        <taxon>Hexapoda</taxon>
        <taxon>Insecta</taxon>
        <taxon>Pterygota</taxon>
        <taxon>Neoptera</taxon>
        <taxon>Endopterygota</taxon>
        <taxon>Diptera</taxon>
        <taxon>Brachycera</taxon>
        <taxon>Muscomorpha</taxon>
        <taxon>Hippoboscoidea</taxon>
        <taxon>Glossinidae</taxon>
        <taxon>Glossina</taxon>
    </lineage>
</organism>
<dbReference type="Proteomes" id="UP000092460">
    <property type="component" value="Unassembled WGS sequence"/>
</dbReference>
<dbReference type="VEuPathDB" id="VectorBase:GPPI044851"/>
<dbReference type="EnsemblMetazoa" id="GPPI044851-RA">
    <property type="protein sequence ID" value="GPPI044851-PA"/>
    <property type="gene ID" value="GPPI044851"/>
</dbReference>
<protein>
    <submittedName>
        <fullName evidence="1">Uncharacterized protein</fullName>
    </submittedName>
</protein>
<reference evidence="2" key="1">
    <citation type="submission" date="2015-01" db="EMBL/GenBank/DDBJ databases">
        <authorList>
            <person name="Aksoy S."/>
            <person name="Warren W."/>
            <person name="Wilson R.K."/>
        </authorList>
    </citation>
    <scope>NUCLEOTIDE SEQUENCE [LARGE SCALE GENOMIC DNA]</scope>
    <source>
        <strain evidence="2">IAEA</strain>
    </source>
</reference>